<feature type="binding site" evidence="9">
    <location>
        <position position="292"/>
    </location>
    <ligand>
        <name>K(+)</name>
        <dbReference type="ChEBI" id="CHEBI:29103"/>
    </ligand>
</feature>
<comment type="subunit">
    <text evidence="9">Homodimer.</text>
</comment>
<feature type="compositionally biased region" description="Low complexity" evidence="10">
    <location>
        <begin position="327"/>
        <end position="341"/>
    </location>
</feature>
<dbReference type="Gene3D" id="3.40.1190.20">
    <property type="match status" value="1"/>
</dbReference>
<evidence type="ECO:0000256" key="10">
    <source>
        <dbReference type="SAM" id="MobiDB-lite"/>
    </source>
</evidence>
<dbReference type="GO" id="GO:0019303">
    <property type="term" value="P:D-ribose catabolic process"/>
    <property type="evidence" value="ECO:0007669"/>
    <property type="project" value="UniProtKB-UniRule"/>
</dbReference>
<keyword evidence="5 9" id="KW-0067">ATP-binding</keyword>
<feature type="binding site" evidence="9">
    <location>
        <position position="185"/>
    </location>
    <ligand>
        <name>ATP</name>
        <dbReference type="ChEBI" id="CHEBI:30616"/>
    </ligand>
</feature>
<evidence type="ECO:0000256" key="2">
    <source>
        <dbReference type="ARBA" id="ARBA00022723"/>
    </source>
</evidence>
<evidence type="ECO:0000256" key="6">
    <source>
        <dbReference type="ARBA" id="ARBA00022842"/>
    </source>
</evidence>
<evidence type="ECO:0000313" key="13">
    <source>
        <dbReference type="Proteomes" id="UP000199063"/>
    </source>
</evidence>
<organism evidence="12 13">
    <name type="scientific">Streptomyces wuyuanensis</name>
    <dbReference type="NCBI Taxonomy" id="1196353"/>
    <lineage>
        <taxon>Bacteria</taxon>
        <taxon>Bacillati</taxon>
        <taxon>Actinomycetota</taxon>
        <taxon>Actinomycetes</taxon>
        <taxon>Kitasatosporales</taxon>
        <taxon>Streptomycetaceae</taxon>
        <taxon>Streptomyces</taxon>
    </lineage>
</organism>
<feature type="binding site" evidence="9">
    <location>
        <begin position="11"/>
        <end position="13"/>
    </location>
    <ligand>
        <name>substrate</name>
    </ligand>
</feature>
<dbReference type="GO" id="GO:0005524">
    <property type="term" value="F:ATP binding"/>
    <property type="evidence" value="ECO:0007669"/>
    <property type="project" value="UniProtKB-UniRule"/>
</dbReference>
<evidence type="ECO:0000256" key="7">
    <source>
        <dbReference type="ARBA" id="ARBA00022958"/>
    </source>
</evidence>
<dbReference type="GO" id="GO:0005829">
    <property type="term" value="C:cytosol"/>
    <property type="evidence" value="ECO:0007669"/>
    <property type="project" value="TreeGrafter"/>
</dbReference>
<protein>
    <recommendedName>
        <fullName evidence="9">Ribokinase</fullName>
        <shortName evidence="9">RK</shortName>
        <ecNumber evidence="9">2.7.1.15</ecNumber>
    </recommendedName>
</protein>
<feature type="domain" description="Carbohydrate kinase PfkB" evidence="11">
    <location>
        <begin position="1"/>
        <end position="300"/>
    </location>
</feature>
<dbReference type="InterPro" id="IPR011611">
    <property type="entry name" value="PfkB_dom"/>
</dbReference>
<feature type="region of interest" description="Disordered" evidence="10">
    <location>
        <begin position="317"/>
        <end position="341"/>
    </location>
</feature>
<dbReference type="HAMAP" id="MF_01987">
    <property type="entry name" value="Ribokinase"/>
    <property type="match status" value="1"/>
</dbReference>
<proteinExistence type="inferred from homology"/>
<dbReference type="SUPFAM" id="SSF53613">
    <property type="entry name" value="Ribokinase-like"/>
    <property type="match status" value="1"/>
</dbReference>
<dbReference type="GO" id="GO:0004747">
    <property type="term" value="F:ribokinase activity"/>
    <property type="evidence" value="ECO:0007669"/>
    <property type="project" value="UniProtKB-UniRule"/>
</dbReference>
<feature type="binding site" evidence="9">
    <location>
        <begin position="223"/>
        <end position="228"/>
    </location>
    <ligand>
        <name>ATP</name>
        <dbReference type="ChEBI" id="CHEBI:30616"/>
    </ligand>
</feature>
<keyword evidence="7 9" id="KW-0630">Potassium</keyword>
<feature type="binding site" evidence="9">
    <location>
        <position position="254"/>
    </location>
    <ligand>
        <name>K(+)</name>
        <dbReference type="ChEBI" id="CHEBI:29103"/>
    </ligand>
</feature>
<dbReference type="PANTHER" id="PTHR10584">
    <property type="entry name" value="SUGAR KINASE"/>
    <property type="match status" value="1"/>
</dbReference>
<feature type="active site" description="Proton acceptor" evidence="9">
    <location>
        <position position="258"/>
    </location>
</feature>
<evidence type="ECO:0000256" key="3">
    <source>
        <dbReference type="ARBA" id="ARBA00022741"/>
    </source>
</evidence>
<keyword evidence="4 9" id="KW-0418">Kinase</keyword>
<accession>A0A1G9TT31</accession>
<evidence type="ECO:0000313" key="12">
    <source>
        <dbReference type="EMBL" id="SDM50889.1"/>
    </source>
</evidence>
<comment type="similarity">
    <text evidence="9">Belongs to the carbohydrate kinase PfkB family. Ribokinase subfamily.</text>
</comment>
<keyword evidence="1 9" id="KW-0808">Transferase</keyword>
<dbReference type="OrthoDB" id="9775849at2"/>
<comment type="pathway">
    <text evidence="9">Carbohydrate metabolism; D-ribose degradation; D-ribose 5-phosphate from beta-D-ribopyranose: step 2/2.</text>
</comment>
<feature type="binding site" evidence="9">
    <location>
        <position position="140"/>
    </location>
    <ligand>
        <name>substrate</name>
    </ligand>
</feature>
<keyword evidence="3 9" id="KW-0547">Nucleotide-binding</keyword>
<dbReference type="PANTHER" id="PTHR10584:SF166">
    <property type="entry name" value="RIBOKINASE"/>
    <property type="match status" value="1"/>
</dbReference>
<evidence type="ECO:0000256" key="5">
    <source>
        <dbReference type="ARBA" id="ARBA00022840"/>
    </source>
</evidence>
<keyword evidence="2 9" id="KW-0479">Metal-binding</keyword>
<sequence>MPSVHVVGSLNADQLLEVTAFPGAGETVLGSGMRISAGGKGGNQAVAAARAGAPTTMVGAVGDDAHGRLVRDELSAAGVATGPVRTTADAHTGLAVVMLEPGGDNRIIVTPGANASLTGADAEAGLAGVGPGDVVLLQLEIPPHVVDHAARTARARGATVVLNAAPAPVDPGCLAPGRIDVLVVNEPEARAVARLLGLPEHAATPEERAPALAAALDALVVCTMGARGAYAAEAGGARTVLHVPAVPVVPVDTTAAGDTFTGYLAAALAGGADDLATALARASAAAALAVTRRGATTAIPGRSEVLRACAASRLAPGTAGVPDTLDTTYATTPSSPTTPKD</sequence>
<dbReference type="Proteomes" id="UP000199063">
    <property type="component" value="Unassembled WGS sequence"/>
</dbReference>
<comment type="catalytic activity">
    <reaction evidence="9">
        <text>D-ribose + ATP = D-ribose 5-phosphate + ADP + H(+)</text>
        <dbReference type="Rhea" id="RHEA:13697"/>
        <dbReference type="ChEBI" id="CHEBI:15378"/>
        <dbReference type="ChEBI" id="CHEBI:30616"/>
        <dbReference type="ChEBI" id="CHEBI:47013"/>
        <dbReference type="ChEBI" id="CHEBI:78346"/>
        <dbReference type="ChEBI" id="CHEBI:456216"/>
        <dbReference type="EC" id="2.7.1.15"/>
    </reaction>
</comment>
<dbReference type="EC" id="2.7.1.15" evidence="9"/>
<feature type="binding site" evidence="9">
    <location>
        <position position="258"/>
    </location>
    <ligand>
        <name>substrate</name>
    </ligand>
</feature>
<comment type="function">
    <text evidence="9">Catalyzes the phosphorylation of ribose at O-5 in a reaction requiring ATP and magnesium. The resulting D-ribose-5-phosphate can then be used either for sythesis of nucleotides, histidine, and tryptophan, or as a component of the pentose phosphate pathway.</text>
</comment>
<evidence type="ECO:0000256" key="8">
    <source>
        <dbReference type="ARBA" id="ARBA00023277"/>
    </source>
</evidence>
<dbReference type="InterPro" id="IPR002139">
    <property type="entry name" value="Ribo/fructo_kinase"/>
</dbReference>
<feature type="binding site" evidence="9">
    <location>
        <position position="289"/>
    </location>
    <ligand>
        <name>K(+)</name>
        <dbReference type="ChEBI" id="CHEBI:29103"/>
    </ligand>
</feature>
<keyword evidence="13" id="KW-1185">Reference proteome</keyword>
<gene>
    <name evidence="9" type="primary">rbsK</name>
    <name evidence="12" type="ORF">SAMN05444921_10995</name>
</gene>
<feature type="binding site" evidence="9">
    <location>
        <begin position="39"/>
        <end position="43"/>
    </location>
    <ligand>
        <name>substrate</name>
    </ligand>
</feature>
<dbReference type="GO" id="GO:0046872">
    <property type="term" value="F:metal ion binding"/>
    <property type="evidence" value="ECO:0007669"/>
    <property type="project" value="UniProtKB-KW"/>
</dbReference>
<evidence type="ECO:0000256" key="4">
    <source>
        <dbReference type="ARBA" id="ARBA00022777"/>
    </source>
</evidence>
<evidence type="ECO:0000256" key="9">
    <source>
        <dbReference type="HAMAP-Rule" id="MF_01987"/>
    </source>
</evidence>
<dbReference type="PRINTS" id="PR00990">
    <property type="entry name" value="RIBOKINASE"/>
</dbReference>
<keyword evidence="9" id="KW-0963">Cytoplasm</keyword>
<dbReference type="RefSeq" id="WP_093654955.1">
    <property type="nucleotide sequence ID" value="NZ_FNHI01000009.1"/>
</dbReference>
<comment type="activity regulation">
    <text evidence="9">Activated by a monovalent cation that binds near, but not in, the active site. The most likely occupant of the site in vivo is potassium. Ion binding induces a conformational change that may alter substrate affinity.</text>
</comment>
<feature type="binding site" evidence="9">
    <location>
        <position position="294"/>
    </location>
    <ligand>
        <name>K(+)</name>
        <dbReference type="ChEBI" id="CHEBI:29103"/>
    </ligand>
</feature>
<evidence type="ECO:0000259" key="11">
    <source>
        <dbReference type="Pfam" id="PF00294"/>
    </source>
</evidence>
<reference evidence="13" key="1">
    <citation type="submission" date="2016-10" db="EMBL/GenBank/DDBJ databases">
        <authorList>
            <person name="Varghese N."/>
            <person name="Submissions S."/>
        </authorList>
    </citation>
    <scope>NUCLEOTIDE SEQUENCE [LARGE SCALE GENOMIC DNA]</scope>
    <source>
        <strain evidence="13">CGMCC 4.7042</strain>
    </source>
</reference>
<dbReference type="InterPro" id="IPR029056">
    <property type="entry name" value="Ribokinase-like"/>
</dbReference>
<keyword evidence="6 9" id="KW-0460">Magnesium</keyword>
<dbReference type="AlphaFoldDB" id="A0A1G9TT31"/>
<dbReference type="EMBL" id="FNHI01000009">
    <property type="protein sequence ID" value="SDM50889.1"/>
    <property type="molecule type" value="Genomic_DNA"/>
</dbReference>
<keyword evidence="8 9" id="KW-0119">Carbohydrate metabolism</keyword>
<feature type="binding site" evidence="9">
    <location>
        <begin position="257"/>
        <end position="258"/>
    </location>
    <ligand>
        <name>ATP</name>
        <dbReference type="ChEBI" id="CHEBI:30616"/>
    </ligand>
</feature>
<dbReference type="InterPro" id="IPR011877">
    <property type="entry name" value="Ribokinase"/>
</dbReference>
<dbReference type="GeneID" id="40830334"/>
<dbReference type="STRING" id="1196353.SAMN05444921_10995"/>
<evidence type="ECO:0000256" key="1">
    <source>
        <dbReference type="ARBA" id="ARBA00022679"/>
    </source>
</evidence>
<comment type="cofactor">
    <cofactor evidence="9">
        <name>Mg(2+)</name>
        <dbReference type="ChEBI" id="CHEBI:18420"/>
    </cofactor>
    <text evidence="9">Requires a divalent cation, most likely magnesium in vivo, as an electrophilic catalyst to aid phosphoryl group transfer. It is the chelate of the metal and the nucleotide that is the actual substrate.</text>
</comment>
<name>A0A1G9TT31_9ACTN</name>
<feature type="binding site" evidence="9">
    <location>
        <position position="252"/>
    </location>
    <ligand>
        <name>K(+)</name>
        <dbReference type="ChEBI" id="CHEBI:29103"/>
    </ligand>
</feature>
<comment type="caution">
    <text evidence="9">Lacks conserved residue(s) required for the propagation of feature annotation.</text>
</comment>
<dbReference type="Pfam" id="PF00294">
    <property type="entry name" value="PfkB"/>
    <property type="match status" value="1"/>
</dbReference>
<comment type="subcellular location">
    <subcellularLocation>
        <location evidence="9">Cytoplasm</location>
    </subcellularLocation>
</comment>
<dbReference type="UniPathway" id="UPA00916">
    <property type="reaction ID" value="UER00889"/>
</dbReference>